<dbReference type="Proteomes" id="UP000678499">
    <property type="component" value="Unassembled WGS sequence"/>
</dbReference>
<dbReference type="EMBL" id="CAJPEX010000230">
    <property type="protein sequence ID" value="CAG0914435.1"/>
    <property type="molecule type" value="Genomic_DNA"/>
</dbReference>
<name>A0A7R9GAW9_9CRUS</name>
<dbReference type="PANTHER" id="PTHR13287:SF2">
    <property type="entry name" value="ADIPOSE-SECRETED SIGNALING PROTEIN"/>
    <property type="match status" value="1"/>
</dbReference>
<evidence type="ECO:0000256" key="1">
    <source>
        <dbReference type="ARBA" id="ARBA00035018"/>
    </source>
</evidence>
<reference evidence="3" key="1">
    <citation type="submission" date="2020-11" db="EMBL/GenBank/DDBJ databases">
        <authorList>
            <person name="Tran Van P."/>
        </authorList>
    </citation>
    <scope>NUCLEOTIDE SEQUENCE</scope>
</reference>
<keyword evidence="4" id="KW-1185">Reference proteome</keyword>
<proteinExistence type="inferred from homology"/>
<comment type="similarity">
    <text evidence="1">Belongs to the ADISSP family.</text>
</comment>
<dbReference type="EMBL" id="OA882267">
    <property type="protein sequence ID" value="CAD7274283.1"/>
    <property type="molecule type" value="Genomic_DNA"/>
</dbReference>
<accession>A0A7R9GAW9</accession>
<dbReference type="InterPro" id="IPR026794">
    <property type="entry name" value="ADISSP"/>
</dbReference>
<protein>
    <recommendedName>
        <fullName evidence="2">Adipose-secreted signaling protein</fullName>
    </recommendedName>
</protein>
<gene>
    <name evidence="3" type="ORF">NMOB1V02_LOCUS2131</name>
</gene>
<dbReference type="OrthoDB" id="6246153at2759"/>
<dbReference type="Pfam" id="PF15006">
    <property type="entry name" value="DUF4517"/>
    <property type="match status" value="1"/>
</dbReference>
<evidence type="ECO:0000313" key="3">
    <source>
        <dbReference type="EMBL" id="CAD7274283.1"/>
    </source>
</evidence>
<evidence type="ECO:0000313" key="4">
    <source>
        <dbReference type="Proteomes" id="UP000678499"/>
    </source>
</evidence>
<dbReference type="PANTHER" id="PTHR13287">
    <property type="entry name" value="ADIPOSE-SECRETED SIGNALING PROTEIN"/>
    <property type="match status" value="1"/>
</dbReference>
<sequence>MADQVAERELKSQMSENHHVHFTDSDDLPANDEIVVEKLENSHFKVHLGFLQHLHRYVLTFTVPAEDFSENLEVVEDAVPSVNSKLISVKQVDKGLIFEVEFFAHKDKLLKEKLTLKDGVKNASLILDLNARVLGHGKGTPMLKDGVHCLSVERNDDDDGANSDWQGF</sequence>
<evidence type="ECO:0000256" key="2">
    <source>
        <dbReference type="ARBA" id="ARBA00035300"/>
    </source>
</evidence>
<dbReference type="AlphaFoldDB" id="A0A7R9GAW9"/>
<organism evidence="3">
    <name type="scientific">Notodromas monacha</name>
    <dbReference type="NCBI Taxonomy" id="399045"/>
    <lineage>
        <taxon>Eukaryota</taxon>
        <taxon>Metazoa</taxon>
        <taxon>Ecdysozoa</taxon>
        <taxon>Arthropoda</taxon>
        <taxon>Crustacea</taxon>
        <taxon>Oligostraca</taxon>
        <taxon>Ostracoda</taxon>
        <taxon>Podocopa</taxon>
        <taxon>Podocopida</taxon>
        <taxon>Cypridocopina</taxon>
        <taxon>Cypridoidea</taxon>
        <taxon>Cyprididae</taxon>
        <taxon>Notodromas</taxon>
    </lineage>
</organism>